<dbReference type="PRINTS" id="PR00364">
    <property type="entry name" value="DISEASERSIST"/>
</dbReference>
<name>A0A251N7I8_PRUPE</name>
<keyword evidence="4" id="KW-0067">ATP-binding</keyword>
<evidence type="ECO:0008006" key="10">
    <source>
        <dbReference type="Google" id="ProtNLM"/>
    </source>
</evidence>
<evidence type="ECO:0000256" key="3">
    <source>
        <dbReference type="ARBA" id="ARBA00022821"/>
    </source>
</evidence>
<evidence type="ECO:0000256" key="2">
    <source>
        <dbReference type="ARBA" id="ARBA00022741"/>
    </source>
</evidence>
<dbReference type="GO" id="GO:0043531">
    <property type="term" value="F:ADP binding"/>
    <property type="evidence" value="ECO:0007669"/>
    <property type="project" value="InterPro"/>
</dbReference>
<dbReference type="Pfam" id="PF00931">
    <property type="entry name" value="NB-ARC"/>
    <property type="match status" value="1"/>
</dbReference>
<dbReference type="GO" id="GO:0006952">
    <property type="term" value="P:defense response"/>
    <property type="evidence" value="ECO:0007669"/>
    <property type="project" value="UniProtKB-KW"/>
</dbReference>
<evidence type="ECO:0000256" key="4">
    <source>
        <dbReference type="ARBA" id="ARBA00022840"/>
    </source>
</evidence>
<keyword evidence="1" id="KW-0677">Repeat</keyword>
<feature type="domain" description="Disease resistance N-terminal" evidence="7">
    <location>
        <begin position="10"/>
        <end position="97"/>
    </location>
</feature>
<dbReference type="Gene3D" id="3.40.50.300">
    <property type="entry name" value="P-loop containing nucleotide triphosphate hydrolases"/>
    <property type="match status" value="1"/>
</dbReference>
<evidence type="ECO:0000256" key="5">
    <source>
        <dbReference type="SAM" id="Coils"/>
    </source>
</evidence>
<keyword evidence="5" id="KW-0175">Coiled coil</keyword>
<keyword evidence="3" id="KW-0611">Plant defense</keyword>
<dbReference type="PANTHER" id="PTHR36766:SF61">
    <property type="entry name" value="NB-ARC DOMAIN DISEASE RESISTANCE PROTEIN"/>
    <property type="match status" value="1"/>
</dbReference>
<dbReference type="InterPro" id="IPR038005">
    <property type="entry name" value="RX-like_CC"/>
</dbReference>
<evidence type="ECO:0000259" key="6">
    <source>
        <dbReference type="Pfam" id="PF00931"/>
    </source>
</evidence>
<evidence type="ECO:0000259" key="7">
    <source>
        <dbReference type="Pfam" id="PF18052"/>
    </source>
</evidence>
<feature type="coiled-coil region" evidence="5">
    <location>
        <begin position="34"/>
        <end position="85"/>
    </location>
</feature>
<dbReference type="PANTHER" id="PTHR36766">
    <property type="entry name" value="PLANT BROAD-SPECTRUM MILDEW RESISTANCE PROTEIN RPW8"/>
    <property type="match status" value="1"/>
</dbReference>
<keyword evidence="2" id="KW-0547">Nucleotide-binding</keyword>
<organism evidence="8 9">
    <name type="scientific">Prunus persica</name>
    <name type="common">Peach</name>
    <name type="synonym">Amygdalus persica</name>
    <dbReference type="NCBI Taxonomy" id="3760"/>
    <lineage>
        <taxon>Eukaryota</taxon>
        <taxon>Viridiplantae</taxon>
        <taxon>Streptophyta</taxon>
        <taxon>Embryophyta</taxon>
        <taxon>Tracheophyta</taxon>
        <taxon>Spermatophyta</taxon>
        <taxon>Magnoliopsida</taxon>
        <taxon>eudicotyledons</taxon>
        <taxon>Gunneridae</taxon>
        <taxon>Pentapetalae</taxon>
        <taxon>rosids</taxon>
        <taxon>fabids</taxon>
        <taxon>Rosales</taxon>
        <taxon>Rosaceae</taxon>
        <taxon>Amygdaloideae</taxon>
        <taxon>Amygdaleae</taxon>
        <taxon>Prunus</taxon>
    </lineage>
</organism>
<gene>
    <name evidence="8" type="ORF">PRUPE_7G062700</name>
</gene>
<dbReference type="Gramene" id="ONH95307">
    <property type="protein sequence ID" value="ONH95307"/>
    <property type="gene ID" value="PRUPE_7G062700"/>
</dbReference>
<proteinExistence type="predicted"/>
<dbReference type="STRING" id="3760.A0A251N7I8"/>
<feature type="domain" description="NB-ARC" evidence="6">
    <location>
        <begin position="168"/>
        <end position="347"/>
    </location>
</feature>
<dbReference type="Proteomes" id="UP000006882">
    <property type="component" value="Chromosome G7"/>
</dbReference>
<evidence type="ECO:0000256" key="1">
    <source>
        <dbReference type="ARBA" id="ARBA00022737"/>
    </source>
</evidence>
<feature type="coiled-coil region" evidence="5">
    <location>
        <begin position="115"/>
        <end position="142"/>
    </location>
</feature>
<evidence type="ECO:0000313" key="8">
    <source>
        <dbReference type="EMBL" id="ONH95307.1"/>
    </source>
</evidence>
<dbReference type="InterPro" id="IPR027417">
    <property type="entry name" value="P-loop_NTPase"/>
</dbReference>
<reference evidence="8 9" key="1">
    <citation type="journal article" date="2013" name="Nat. Genet.">
        <title>The high-quality draft genome of peach (Prunus persica) identifies unique patterns of genetic diversity, domestication and genome evolution.</title>
        <authorList>
            <consortium name="International Peach Genome Initiative"/>
            <person name="Verde I."/>
            <person name="Abbott A.G."/>
            <person name="Scalabrin S."/>
            <person name="Jung S."/>
            <person name="Shu S."/>
            <person name="Marroni F."/>
            <person name="Zhebentyayeva T."/>
            <person name="Dettori M.T."/>
            <person name="Grimwood J."/>
            <person name="Cattonaro F."/>
            <person name="Zuccolo A."/>
            <person name="Rossini L."/>
            <person name="Jenkins J."/>
            <person name="Vendramin E."/>
            <person name="Meisel L.A."/>
            <person name="Decroocq V."/>
            <person name="Sosinski B."/>
            <person name="Prochnik S."/>
            <person name="Mitros T."/>
            <person name="Policriti A."/>
            <person name="Cipriani G."/>
            <person name="Dondini L."/>
            <person name="Ficklin S."/>
            <person name="Goodstein D.M."/>
            <person name="Xuan P."/>
            <person name="Del Fabbro C."/>
            <person name="Aramini V."/>
            <person name="Copetti D."/>
            <person name="Gonzalez S."/>
            <person name="Horner D.S."/>
            <person name="Falchi R."/>
            <person name="Lucas S."/>
            <person name="Mica E."/>
            <person name="Maldonado J."/>
            <person name="Lazzari B."/>
            <person name="Bielenberg D."/>
            <person name="Pirona R."/>
            <person name="Miculan M."/>
            <person name="Barakat A."/>
            <person name="Testolin R."/>
            <person name="Stella A."/>
            <person name="Tartarini S."/>
            <person name="Tonutti P."/>
            <person name="Arus P."/>
            <person name="Orellana A."/>
            <person name="Wells C."/>
            <person name="Main D."/>
            <person name="Vizzotto G."/>
            <person name="Silva H."/>
            <person name="Salamini F."/>
            <person name="Schmutz J."/>
            <person name="Morgante M."/>
            <person name="Rokhsar D.S."/>
        </authorList>
    </citation>
    <scope>NUCLEOTIDE SEQUENCE [LARGE SCALE GENOMIC DNA]</scope>
    <source>
        <strain evidence="9">cv. Nemared</strain>
    </source>
</reference>
<dbReference type="AlphaFoldDB" id="A0A251N7I8"/>
<evidence type="ECO:0000313" key="9">
    <source>
        <dbReference type="Proteomes" id="UP000006882"/>
    </source>
</evidence>
<dbReference type="EMBL" id="CM007657">
    <property type="protein sequence ID" value="ONH95307.1"/>
    <property type="molecule type" value="Genomic_DNA"/>
</dbReference>
<protein>
    <recommendedName>
        <fullName evidence="10">Disease resistance protein RGA3</fullName>
    </recommendedName>
</protein>
<dbReference type="Pfam" id="PF18052">
    <property type="entry name" value="Rx_N"/>
    <property type="match status" value="1"/>
</dbReference>
<dbReference type="eggNOG" id="KOG4658">
    <property type="taxonomic scope" value="Eukaryota"/>
</dbReference>
<keyword evidence="9" id="KW-1185">Reference proteome</keyword>
<dbReference type="InterPro" id="IPR002182">
    <property type="entry name" value="NB-ARC"/>
</dbReference>
<dbReference type="InterPro" id="IPR041118">
    <property type="entry name" value="Rx_N"/>
</dbReference>
<sequence length="373" mass="42238">MADLAFPLATNLIEKLGSFASEQICLAWGVKADLKKLQRTMSTIKDVLLDAEQKQAHNQQIRSWLRQLKDVFLDAEDLLDEFECEALRREVVETFRGTTGKVRRFFSRSNPIAFRLRVGHEIKEIRERLDELKSNKAIFDSLTSIDHHGGGVNVTHSFVRASKVIGRESEKKQIINLLMEQGDDNQSGNGNVSVIPIVGIEGLGKTTLAKLVYDDERVVGHFEKRMWVSVSVDFEITRLIKMILSSVSDTEMSDKLSLDQLQGRLRRALKDKKFLLVLDDVWNEDPIKWNELRDLLIEGAKSGSKILVTTRNTWVAEMMGTIPTSINLEFLSFEDCLSLFVECAFKKGRDKGKILWCLSCIGTASYPRVSIAS</sequence>
<dbReference type="Gene3D" id="1.20.5.4130">
    <property type="match status" value="1"/>
</dbReference>
<dbReference type="SUPFAM" id="SSF52540">
    <property type="entry name" value="P-loop containing nucleoside triphosphate hydrolases"/>
    <property type="match status" value="1"/>
</dbReference>
<dbReference type="CDD" id="cd14798">
    <property type="entry name" value="RX-CC_like"/>
    <property type="match status" value="1"/>
</dbReference>
<dbReference type="GO" id="GO:0005524">
    <property type="term" value="F:ATP binding"/>
    <property type="evidence" value="ECO:0007669"/>
    <property type="project" value="UniProtKB-KW"/>
</dbReference>
<accession>A0A251N7I8</accession>